<protein>
    <submittedName>
        <fullName evidence="1">Uncharacterized protein</fullName>
    </submittedName>
</protein>
<evidence type="ECO:0000313" key="2">
    <source>
        <dbReference type="Proteomes" id="UP001206206"/>
    </source>
</evidence>
<organism evidence="1 2">
    <name type="scientific">Streptantibioticus rubrisoli</name>
    <dbReference type="NCBI Taxonomy" id="1387313"/>
    <lineage>
        <taxon>Bacteria</taxon>
        <taxon>Bacillati</taxon>
        <taxon>Actinomycetota</taxon>
        <taxon>Actinomycetes</taxon>
        <taxon>Kitasatosporales</taxon>
        <taxon>Streptomycetaceae</taxon>
        <taxon>Streptantibioticus</taxon>
    </lineage>
</organism>
<name>A0ABT1PDP2_9ACTN</name>
<proteinExistence type="predicted"/>
<evidence type="ECO:0000313" key="1">
    <source>
        <dbReference type="EMBL" id="MCQ4042450.1"/>
    </source>
</evidence>
<gene>
    <name evidence="1" type="ORF">NON19_10480</name>
</gene>
<dbReference type="Proteomes" id="UP001206206">
    <property type="component" value="Unassembled WGS sequence"/>
</dbReference>
<keyword evidence="2" id="KW-1185">Reference proteome</keyword>
<reference evidence="1 2" key="1">
    <citation type="submission" date="2022-06" db="EMBL/GenBank/DDBJ databases">
        <title>Draft genome sequence of type strain Streptomyces rubrisoli DSM 42083.</title>
        <authorList>
            <person name="Duangmal K."/>
            <person name="Klaysubun C."/>
        </authorList>
    </citation>
    <scope>NUCLEOTIDE SEQUENCE [LARGE SCALE GENOMIC DNA]</scope>
    <source>
        <strain evidence="1 2">DSM 42083</strain>
    </source>
</reference>
<comment type="caution">
    <text evidence="1">The sequence shown here is derived from an EMBL/GenBank/DDBJ whole genome shotgun (WGS) entry which is preliminary data.</text>
</comment>
<dbReference type="RefSeq" id="WP_255926629.1">
    <property type="nucleotide sequence ID" value="NZ_JANFNH010000007.1"/>
</dbReference>
<accession>A0ABT1PDP2</accession>
<sequence>MDGAATWQEDFDDGEYRPEVDYAERWAEAQTAAERLMRALEQAGIEVEGHPVRLRPHMSASGRPWVKLTARSADLLVAYLVSMETCPK</sequence>
<dbReference type="EMBL" id="JANFNH010000007">
    <property type="protein sequence ID" value="MCQ4042450.1"/>
    <property type="molecule type" value="Genomic_DNA"/>
</dbReference>